<proteinExistence type="predicted"/>
<feature type="compositionally biased region" description="Acidic residues" evidence="1">
    <location>
        <begin position="912"/>
        <end position="923"/>
    </location>
</feature>
<feature type="compositionally biased region" description="Acidic residues" evidence="1">
    <location>
        <begin position="867"/>
        <end position="888"/>
    </location>
</feature>
<feature type="region of interest" description="Disordered" evidence="1">
    <location>
        <begin position="477"/>
        <end position="497"/>
    </location>
</feature>
<feature type="region of interest" description="Disordered" evidence="1">
    <location>
        <begin position="976"/>
        <end position="1027"/>
    </location>
</feature>
<dbReference type="OrthoDB" id="41566at2759"/>
<dbReference type="Gene3D" id="3.40.50.150">
    <property type="entry name" value="Vaccinia Virus protein VP39"/>
    <property type="match status" value="1"/>
</dbReference>
<gene>
    <name evidence="2" type="ORF">MACJ_001595</name>
</gene>
<protein>
    <submittedName>
        <fullName evidence="2">Uncharacterized protein</fullName>
    </submittedName>
</protein>
<feature type="region of interest" description="Disordered" evidence="1">
    <location>
        <begin position="802"/>
        <end position="946"/>
    </location>
</feature>
<evidence type="ECO:0000313" key="2">
    <source>
        <dbReference type="EMBL" id="UKJ90661.2"/>
    </source>
</evidence>
<sequence>MGKNSSKRKKRKRGSEYAVVSAHDTGGRYVGREVDGNVTTNGTSSMEKEGAGYLYNGTGVPTRGAAGSVDWSSKDDLSWRLENARYLLNRRLMYNCEMNVNDRRKPSWPINYSLQNKIEDFISKKIADATEYRNKEPTTLSICNQFALQNHEAMVADSDRVHYYRAAIFWTGFSEYQSPGGATVRNRVGVIMEREDNSLDPSFPCDNMDKDLVKLSDKRIGSAVDVVDMDSKLADVMDHTANGIATPVTVSGVNISTMDKTTDFSNDNEDCHLGGNNGGFDTIDTTPRIEDTVEYKGGFSDLESLDGALNQCFESSLNELGTFGSKFATNLNYKTGDMSYEDSLEGLPPMETNLNTCYSDSLHSRSTSINLDSSIYSGSEGTTTSLTNGVKYYCTGKKILEIGTGPMCVLAMNALKAGAKSVDALEVSDHASRLAGKLMAAYGFDNIIKVFNTHSKLFVFNQNEYFSDTNSNASSTITTASNSLNSSTDSTTTNAATRSNHASNISIISSIMADGAATGADIHARTNSTANMNTSGSGKGVSGIDDNSSVGFSNASHKGSSEGFELKLPPYPPYDMVISEILGDFASQEGVADVFLDFQRRILFENKAFLDAVKSIPCRVSTMFVPSFFPDASNILNKSSSDPEMTIFSPSKKMLQSVGMRIDNLPICEEWLPLEHIDLEKWMLPQMCQHYVNVFKVAEFGDVAGLLVGIDVEIRPGEHFGTRYGQCESWYTNLLMFDREYTVFENDLIVVSSVANLTNYTKVSCDSSKIQVSRPSYGFKAYILSPINFEAANYEILQSIPPKRSSNSRARSSRGHNTPDEAVDSVLPEDGMSGMTAEDATLDGVAEEGDYTDDGEDEGFNDNKDECDADESEQLEEMEPYEDEEDVEMEHLESGQLSDEEEDRVFEKIEEQDQEVVEQESETPSEQVPQKPAQCRPKRTPLRPLEPAAVPGPVYITSVDAEVFNLDEFIKVHSGDKCTNSTASSDNDTANHSTTKNNHSITTNEYSTSGNNHSSSNEKDTTAANGTNLKGRYSVKLKCNELMKVSYDVTDRKKINFDSLNRTHESVSTECKYADDILESHEYVQLEGEIYKVIHRPEVIYIDYDEQTSTIYYDTPCAKRKMHTDPPKRYNKIKLKTAKSM</sequence>
<dbReference type="Proteomes" id="UP000244803">
    <property type="component" value="Chromosome 2"/>
</dbReference>
<organism evidence="2 3">
    <name type="scientific">Theileria orientalis</name>
    <dbReference type="NCBI Taxonomy" id="68886"/>
    <lineage>
        <taxon>Eukaryota</taxon>
        <taxon>Sar</taxon>
        <taxon>Alveolata</taxon>
        <taxon>Apicomplexa</taxon>
        <taxon>Aconoidasida</taxon>
        <taxon>Piroplasmida</taxon>
        <taxon>Theileriidae</taxon>
        <taxon>Theileria</taxon>
    </lineage>
</organism>
<feature type="region of interest" description="Disordered" evidence="1">
    <location>
        <begin position="28"/>
        <end position="49"/>
    </location>
</feature>
<dbReference type="SUPFAM" id="SSF53335">
    <property type="entry name" value="S-adenosyl-L-methionine-dependent methyltransferases"/>
    <property type="match status" value="1"/>
</dbReference>
<dbReference type="EMBL" id="CP056068">
    <property type="protein sequence ID" value="UKJ90661.2"/>
    <property type="molecule type" value="Genomic_DNA"/>
</dbReference>
<evidence type="ECO:0000256" key="1">
    <source>
        <dbReference type="SAM" id="MobiDB-lite"/>
    </source>
</evidence>
<accession>A0A976M8J2</accession>
<feature type="compositionally biased region" description="Polar residues" evidence="1">
    <location>
        <begin position="977"/>
        <end position="1015"/>
    </location>
</feature>
<evidence type="ECO:0000313" key="3">
    <source>
        <dbReference type="Proteomes" id="UP000244803"/>
    </source>
</evidence>
<feature type="compositionally biased region" description="Acidic residues" evidence="1">
    <location>
        <begin position="845"/>
        <end position="860"/>
    </location>
</feature>
<dbReference type="InterPro" id="IPR029063">
    <property type="entry name" value="SAM-dependent_MTases_sf"/>
</dbReference>
<reference evidence="2" key="1">
    <citation type="submission" date="2022-07" db="EMBL/GenBank/DDBJ databases">
        <title>Evaluation of T. orientalis genome assembly methods using nanopore sequencing and analysis of variation between genomes.</title>
        <authorList>
            <person name="Yam J."/>
            <person name="Micallef M.L."/>
            <person name="Liu M."/>
            <person name="Djordjevic S.P."/>
            <person name="Bogema D.R."/>
            <person name="Jenkins C."/>
        </authorList>
    </citation>
    <scope>NUCLEOTIDE SEQUENCE</scope>
    <source>
        <strain evidence="2">Fish Creek</strain>
    </source>
</reference>
<name>A0A976M8J2_THEOR</name>
<dbReference type="AlphaFoldDB" id="A0A976M8J2"/>